<dbReference type="SUPFAM" id="SSF54197">
    <property type="entry name" value="HIT-like"/>
    <property type="match status" value="1"/>
</dbReference>
<feature type="domain" description="HIT" evidence="4">
    <location>
        <begin position="7"/>
        <end position="115"/>
    </location>
</feature>
<dbReference type="InterPro" id="IPR036265">
    <property type="entry name" value="HIT-like_sf"/>
</dbReference>
<gene>
    <name evidence="5" type="ORF">OXIME_001495</name>
</gene>
<feature type="active site" description="Tele-AMP-histidine intermediate" evidence="1">
    <location>
        <position position="101"/>
    </location>
</feature>
<dbReference type="GO" id="GO:0009117">
    <property type="term" value="P:nucleotide metabolic process"/>
    <property type="evidence" value="ECO:0007669"/>
    <property type="project" value="TreeGrafter"/>
</dbReference>
<evidence type="ECO:0000259" key="4">
    <source>
        <dbReference type="PROSITE" id="PS51084"/>
    </source>
</evidence>
<evidence type="ECO:0000256" key="2">
    <source>
        <dbReference type="PIRSR" id="PIRSR601310-3"/>
    </source>
</evidence>
<keyword evidence="6" id="KW-1185">Reference proteome</keyword>
<dbReference type="Gene3D" id="3.30.428.10">
    <property type="entry name" value="HIT-like"/>
    <property type="match status" value="1"/>
</dbReference>
<dbReference type="KEGG" id="omr:OXIME_001495"/>
<organism evidence="5 6">
    <name type="scientific">Oxyplasma meridianum</name>
    <dbReference type="NCBI Taxonomy" id="3073602"/>
    <lineage>
        <taxon>Archaea</taxon>
        <taxon>Methanobacteriati</taxon>
        <taxon>Thermoplasmatota</taxon>
        <taxon>Thermoplasmata</taxon>
        <taxon>Thermoplasmatales</taxon>
        <taxon>Thermoplasmataceae</taxon>
        <taxon>Oxyplasma</taxon>
    </lineage>
</organism>
<dbReference type="InterPro" id="IPR039384">
    <property type="entry name" value="HINT"/>
</dbReference>
<evidence type="ECO:0000256" key="1">
    <source>
        <dbReference type="PIRSR" id="PIRSR601310-1"/>
    </source>
</evidence>
<dbReference type="InterPro" id="IPR019808">
    <property type="entry name" value="Histidine_triad_CS"/>
</dbReference>
<dbReference type="AlphaFoldDB" id="A0AAX4NIR9"/>
<dbReference type="Pfam" id="PF01230">
    <property type="entry name" value="HIT"/>
    <property type="match status" value="1"/>
</dbReference>
<evidence type="ECO:0000313" key="5">
    <source>
        <dbReference type="EMBL" id="WYY00908.1"/>
    </source>
</evidence>
<dbReference type="InterPro" id="IPR011146">
    <property type="entry name" value="HIT-like"/>
</dbReference>
<sequence length="148" mass="16793">MNQKSCVFCTEIVTKRNAAIIYEDDLTMAFMDNAPVEQGHVLVIPKSHYSNILDIPVDIYSAVHLVARKLAPAILLAINAEALNIGQNNGRCANQRVMHYHLHMIPRKCGREIEWIRKILTTEELKQTSQKIKKTLDGEIDTTKIKIV</sequence>
<dbReference type="EMBL" id="CP133772">
    <property type="protein sequence ID" value="WYY00908.1"/>
    <property type="molecule type" value="Genomic_DNA"/>
</dbReference>
<dbReference type="PROSITE" id="PS51084">
    <property type="entry name" value="HIT_2"/>
    <property type="match status" value="1"/>
</dbReference>
<dbReference type="PANTHER" id="PTHR46648">
    <property type="entry name" value="HIT FAMILY PROTEIN 1"/>
    <property type="match status" value="1"/>
</dbReference>
<dbReference type="PRINTS" id="PR00332">
    <property type="entry name" value="HISTRIAD"/>
</dbReference>
<reference evidence="5 6" key="1">
    <citation type="submission" date="2023-09" db="EMBL/GenBank/DDBJ databases">
        <authorList>
            <person name="Golyshina O.V."/>
            <person name="Lunev E.A."/>
            <person name="Bargiela R."/>
            <person name="Gaines M.C."/>
            <person name="Daum B."/>
            <person name="Bale N.J."/>
            <person name="Koenen M."/>
            <person name="Sinninghe Damst J.S."/>
            <person name="Yakimov M."/>
            <person name="Golyshin P.N."/>
        </authorList>
    </citation>
    <scope>NUCLEOTIDE SEQUENCE [LARGE SCALE GENOMIC DNA]</scope>
    <source>
        <strain evidence="5 6">M1</strain>
    </source>
</reference>
<feature type="short sequence motif" description="Histidine triad motif" evidence="2 3">
    <location>
        <begin position="99"/>
        <end position="103"/>
    </location>
</feature>
<dbReference type="InterPro" id="IPR001310">
    <property type="entry name" value="Histidine_triad_HIT"/>
</dbReference>
<protein>
    <submittedName>
        <fullName evidence="5">HIT family protein</fullName>
    </submittedName>
</protein>
<dbReference type="PANTHER" id="PTHR46648:SF1">
    <property type="entry name" value="ADENOSINE 5'-MONOPHOSPHORAMIDASE HNT1"/>
    <property type="match status" value="1"/>
</dbReference>
<dbReference type="GeneID" id="95968233"/>
<dbReference type="RefSeq" id="WP_393971232.1">
    <property type="nucleotide sequence ID" value="NZ_CP133772.1"/>
</dbReference>
<dbReference type="CDD" id="cd01277">
    <property type="entry name" value="HINT_subgroup"/>
    <property type="match status" value="1"/>
</dbReference>
<evidence type="ECO:0000256" key="3">
    <source>
        <dbReference type="PROSITE-ProRule" id="PRU00464"/>
    </source>
</evidence>
<name>A0AAX4NIR9_9ARCH</name>
<evidence type="ECO:0000313" key="6">
    <source>
        <dbReference type="Proteomes" id="UP001451606"/>
    </source>
</evidence>
<dbReference type="Proteomes" id="UP001451606">
    <property type="component" value="Chromosome"/>
</dbReference>
<accession>A0AAX4NIR9</accession>
<dbReference type="GO" id="GO:0003824">
    <property type="term" value="F:catalytic activity"/>
    <property type="evidence" value="ECO:0007669"/>
    <property type="project" value="InterPro"/>
</dbReference>
<proteinExistence type="predicted"/>
<dbReference type="PROSITE" id="PS00892">
    <property type="entry name" value="HIT_1"/>
    <property type="match status" value="1"/>
</dbReference>